<evidence type="ECO:0000256" key="10">
    <source>
        <dbReference type="ARBA" id="ARBA00048988"/>
    </source>
</evidence>
<evidence type="ECO:0000256" key="11">
    <source>
        <dbReference type="PROSITE-ProRule" id="PRU00560"/>
    </source>
</evidence>
<comment type="catalytic activity">
    <reaction evidence="8">
        <text>Couples ATP hydrolysis with the unwinding of duplex DNA by translocating in the 3'-5' direction.</text>
        <dbReference type="EC" id="5.6.2.4"/>
    </reaction>
</comment>
<protein>
    <recommendedName>
        <fullName evidence="9">DNA 3'-5' helicase</fullName>
        <ecNumber evidence="9">5.6.2.4</ecNumber>
    </recommendedName>
</protein>
<keyword evidence="6" id="KW-0238">DNA-binding</keyword>
<dbReference type="InterPro" id="IPR013986">
    <property type="entry name" value="DExx_box_DNA_helicase_dom_sf"/>
</dbReference>
<feature type="compositionally biased region" description="Low complexity" evidence="12">
    <location>
        <begin position="129"/>
        <end position="145"/>
    </location>
</feature>
<dbReference type="SUPFAM" id="SSF52540">
    <property type="entry name" value="P-loop containing nucleoside triphosphate hydrolases"/>
    <property type="match status" value="1"/>
</dbReference>
<feature type="binding site" evidence="11">
    <location>
        <begin position="213"/>
        <end position="220"/>
    </location>
    <ligand>
        <name>ATP</name>
        <dbReference type="ChEBI" id="CHEBI:30616"/>
    </ligand>
</feature>
<evidence type="ECO:0000256" key="8">
    <source>
        <dbReference type="ARBA" id="ARBA00034617"/>
    </source>
</evidence>
<dbReference type="Proteomes" id="UP000661112">
    <property type="component" value="Unassembled WGS sequence"/>
</dbReference>
<dbReference type="GO" id="GO:0004386">
    <property type="term" value="F:helicase activity"/>
    <property type="evidence" value="ECO:0007669"/>
    <property type="project" value="UniProtKB-KW"/>
</dbReference>
<evidence type="ECO:0000256" key="6">
    <source>
        <dbReference type="ARBA" id="ARBA00023125"/>
    </source>
</evidence>
<keyword evidence="2 11" id="KW-0547">Nucleotide-binding</keyword>
<accession>A0ABR8DD04</accession>
<evidence type="ECO:0000256" key="1">
    <source>
        <dbReference type="ARBA" id="ARBA00009922"/>
    </source>
</evidence>
<proteinExistence type="inferred from homology"/>
<organism evidence="14 15">
    <name type="scientific">Anabaena azotica FACHB-119</name>
    <dbReference type="NCBI Taxonomy" id="947527"/>
    <lineage>
        <taxon>Bacteria</taxon>
        <taxon>Bacillati</taxon>
        <taxon>Cyanobacteriota</taxon>
        <taxon>Cyanophyceae</taxon>
        <taxon>Nostocales</taxon>
        <taxon>Nostocaceae</taxon>
        <taxon>Anabaena</taxon>
        <taxon>Anabaena azotica</taxon>
    </lineage>
</organism>
<keyword evidence="4 11" id="KW-0347">Helicase</keyword>
<feature type="domain" description="UvrD-like helicase ATP-binding" evidence="13">
    <location>
        <begin position="192"/>
        <end position="479"/>
    </location>
</feature>
<gene>
    <name evidence="14" type="ORF">H6G83_26385</name>
</gene>
<evidence type="ECO:0000256" key="2">
    <source>
        <dbReference type="ARBA" id="ARBA00022741"/>
    </source>
</evidence>
<evidence type="ECO:0000313" key="15">
    <source>
        <dbReference type="Proteomes" id="UP000661112"/>
    </source>
</evidence>
<name>A0ABR8DD04_9NOST</name>
<evidence type="ECO:0000256" key="9">
    <source>
        <dbReference type="ARBA" id="ARBA00034808"/>
    </source>
</evidence>
<dbReference type="PROSITE" id="PS51198">
    <property type="entry name" value="UVRD_HELICASE_ATP_BIND"/>
    <property type="match status" value="1"/>
</dbReference>
<dbReference type="EC" id="5.6.2.4" evidence="9"/>
<evidence type="ECO:0000256" key="3">
    <source>
        <dbReference type="ARBA" id="ARBA00022801"/>
    </source>
</evidence>
<dbReference type="InterPro" id="IPR027417">
    <property type="entry name" value="P-loop_NTPase"/>
</dbReference>
<feature type="region of interest" description="Disordered" evidence="12">
    <location>
        <begin position="1"/>
        <end position="22"/>
    </location>
</feature>
<reference evidence="14 15" key="1">
    <citation type="journal article" date="2020" name="ISME J.">
        <title>Comparative genomics reveals insights into cyanobacterial evolution and habitat adaptation.</title>
        <authorList>
            <person name="Chen M.Y."/>
            <person name="Teng W.K."/>
            <person name="Zhao L."/>
            <person name="Hu C.X."/>
            <person name="Zhou Y.K."/>
            <person name="Han B.P."/>
            <person name="Song L.R."/>
            <person name="Shu W.S."/>
        </authorList>
    </citation>
    <scope>NUCLEOTIDE SEQUENCE [LARGE SCALE GENOMIC DNA]</scope>
    <source>
        <strain evidence="14 15">FACHB-119</strain>
    </source>
</reference>
<evidence type="ECO:0000256" key="12">
    <source>
        <dbReference type="SAM" id="MobiDB-lite"/>
    </source>
</evidence>
<dbReference type="Gene3D" id="3.40.50.300">
    <property type="entry name" value="P-loop containing nucleotide triphosphate hydrolases"/>
    <property type="match status" value="2"/>
</dbReference>
<dbReference type="InterPro" id="IPR014016">
    <property type="entry name" value="UvrD-like_ATP-bd"/>
</dbReference>
<dbReference type="InterPro" id="IPR014017">
    <property type="entry name" value="DNA_helicase_UvrD-like_C"/>
</dbReference>
<keyword evidence="5 11" id="KW-0067">ATP-binding</keyword>
<sequence>MARGNPNPKTQHLPKQKTNWNNLPTEVSRYPKAFSQQILGYARALDGQCSPFESIIPLLDKLTADELEQIKLAIECLSSKELVQSGDNGYGNLTEPLPQIQQASGKETNSPVADATYSLLPHTNTISAPSYSEQQHSSPQESSPPVVLDSPTPETEIAVYTASSEVKQYQPVTDLSNCQAEQLRSRFGFVPSRFQLGIIDWVINQKGNGCCNAVAGSGKSTTLSIVAKALWEIGLKPHEIKICVFGKDNSTHLIKKFGPLWKSSISTLHSAAFSLIRRELNVQHSEEIVVAKYKYQRIAQSLNLIPKRGLKIGRLWQEGIISNDDDFLKLIDLVRLSHQQPTAEVVQEIASHHDIESVQQPQLVAKWIAYCLTLGEEMAITQKKLDYTDQIWLAVKWRLHERPWFKPYKFVLVDECQDLNPLQLSLVLMLVGFEGRILAVGDPRQAIMGFAGADNQSYNNIVSLTRAVELPLSICYRCPREHIALVKKIFPHIPIEPAPDAIEGVIHQIEKKGIENFLHNGDVIISRKTAPLVSLCIKLIGLGMKATVKGRDVGDSLKKELDLIAKMPGYSFNFFNDTVAHYQEIKLQRYRDLDNEEELRQKLVDKIEAILAIYQSHAQATSVEDLKSYIDEIFSDENSPITLSTIHKFKGGEAERIFIYQPEDVPMKWRNQLAWQEEQEKNLLYVALTRSRAELFIVGEPDWYAPSKEKNDEAKKSKRQVIH</sequence>
<dbReference type="Pfam" id="PF00580">
    <property type="entry name" value="UvrD-helicase"/>
    <property type="match status" value="1"/>
</dbReference>
<comment type="catalytic activity">
    <reaction evidence="10">
        <text>ATP + H2O = ADP + phosphate + H(+)</text>
        <dbReference type="Rhea" id="RHEA:13065"/>
        <dbReference type="ChEBI" id="CHEBI:15377"/>
        <dbReference type="ChEBI" id="CHEBI:15378"/>
        <dbReference type="ChEBI" id="CHEBI:30616"/>
        <dbReference type="ChEBI" id="CHEBI:43474"/>
        <dbReference type="ChEBI" id="CHEBI:456216"/>
        <dbReference type="EC" id="5.6.2.4"/>
    </reaction>
</comment>
<keyword evidence="7" id="KW-0413">Isomerase</keyword>
<dbReference type="Gene3D" id="1.10.10.160">
    <property type="match status" value="1"/>
</dbReference>
<keyword evidence="3 11" id="KW-0378">Hydrolase</keyword>
<dbReference type="PANTHER" id="PTHR11070:SF2">
    <property type="entry name" value="ATP-DEPENDENT DNA HELICASE SRS2"/>
    <property type="match status" value="1"/>
</dbReference>
<dbReference type="Pfam" id="PF13361">
    <property type="entry name" value="UvrD_C"/>
    <property type="match status" value="1"/>
</dbReference>
<evidence type="ECO:0000256" key="4">
    <source>
        <dbReference type="ARBA" id="ARBA00022806"/>
    </source>
</evidence>
<keyword evidence="15" id="KW-1185">Reference proteome</keyword>
<dbReference type="InterPro" id="IPR000212">
    <property type="entry name" value="DNA_helicase_UvrD/REP"/>
</dbReference>
<feature type="region of interest" description="Disordered" evidence="12">
    <location>
        <begin position="128"/>
        <end position="151"/>
    </location>
</feature>
<comment type="similarity">
    <text evidence="1">Belongs to the helicase family. UvrD subfamily.</text>
</comment>
<evidence type="ECO:0000256" key="7">
    <source>
        <dbReference type="ARBA" id="ARBA00023235"/>
    </source>
</evidence>
<dbReference type="PANTHER" id="PTHR11070">
    <property type="entry name" value="UVRD / RECB / PCRA DNA HELICASE FAMILY MEMBER"/>
    <property type="match status" value="1"/>
</dbReference>
<evidence type="ECO:0000259" key="13">
    <source>
        <dbReference type="PROSITE" id="PS51198"/>
    </source>
</evidence>
<evidence type="ECO:0000313" key="14">
    <source>
        <dbReference type="EMBL" id="MBD2504097.1"/>
    </source>
</evidence>
<evidence type="ECO:0000256" key="5">
    <source>
        <dbReference type="ARBA" id="ARBA00022840"/>
    </source>
</evidence>
<comment type="caution">
    <text evidence="14">The sequence shown here is derived from an EMBL/GenBank/DDBJ whole genome shotgun (WGS) entry which is preliminary data.</text>
</comment>
<dbReference type="EMBL" id="JACJSG010000044">
    <property type="protein sequence ID" value="MBD2504097.1"/>
    <property type="molecule type" value="Genomic_DNA"/>
</dbReference>
<dbReference type="RefSeq" id="WP_190477530.1">
    <property type="nucleotide sequence ID" value="NZ_JACJSG010000044.1"/>
</dbReference>